<feature type="domain" description="FAD dependent oxidoreductase" evidence="3">
    <location>
        <begin position="39"/>
        <end position="390"/>
    </location>
</feature>
<dbReference type="GO" id="GO:0008115">
    <property type="term" value="F:sarcosine oxidase activity"/>
    <property type="evidence" value="ECO:0007669"/>
    <property type="project" value="UniProtKB-EC"/>
</dbReference>
<dbReference type="SUPFAM" id="SSF51905">
    <property type="entry name" value="FAD/NAD(P)-binding domain"/>
    <property type="match status" value="1"/>
</dbReference>
<organism evidence="4 5">
    <name type="scientific">Rhodospirillum rubrum (strain ATCC 11170 / ATH 1.1.1 / DSM 467 / LMG 4362 / NCIMB 8255 / S1)</name>
    <dbReference type="NCBI Taxonomy" id="269796"/>
    <lineage>
        <taxon>Bacteria</taxon>
        <taxon>Pseudomonadati</taxon>
        <taxon>Pseudomonadota</taxon>
        <taxon>Alphaproteobacteria</taxon>
        <taxon>Rhodospirillales</taxon>
        <taxon>Rhodospirillaceae</taxon>
        <taxon>Rhodospirillum</taxon>
    </lineage>
</organism>
<dbReference type="InterPro" id="IPR006076">
    <property type="entry name" value="FAD-dep_OxRdtase"/>
</dbReference>
<dbReference type="eggNOG" id="COG0665">
    <property type="taxonomic scope" value="Bacteria"/>
</dbReference>
<accession>Q2RQC4</accession>
<sequence>MSGSSPTPASPSSTPPSLWAATAPSAPPTRTLAGETRADLAVIGAGVTGLSTALHAAEAGLTVTVVEAEEAGFGGSGRNNGQVIPTLAKPDPSDLVAKWGEAGERLARMVGESAALVFDLIDRHAIACEAVQHGWLQPAHRPSRLTVSQKRHREWTARGLDCRLVDRAETAALTGSDYWAGGLLCPTGGHVTPLALTRGLARAAQKAGATVYTASPVTGIDRRGSDWRVATPGGAVTARAVVIATSAYGQGVWPTLERSIVPVRNFQMSTQPLPPEVLAKVIPADVAISDTHGDLYFFRKTADGRLVSGCTLTSRTSDPTEAKARVIARILEVFPQAGRQTIDYCWHGQLDFTPDFHPRFYSLEPGIFAAIGYNGRGLALGVAVGRELARAAAGTPFSQLALPDGGKPRPLPFHGLITGVAPLMMHWWRHKDGRD</sequence>
<dbReference type="PANTHER" id="PTHR13847">
    <property type="entry name" value="SARCOSINE DEHYDROGENASE-RELATED"/>
    <property type="match status" value="1"/>
</dbReference>
<name>Q2RQC4_RHORT</name>
<dbReference type="AlphaFoldDB" id="Q2RQC4"/>
<reference evidence="4 5" key="1">
    <citation type="journal article" date="2011" name="Stand. Genomic Sci.">
        <title>Complete genome sequence of Rhodospirillum rubrum type strain (S1).</title>
        <authorList>
            <person name="Munk A.C."/>
            <person name="Copeland A."/>
            <person name="Lucas S."/>
            <person name="Lapidus A."/>
            <person name="Del Rio T.G."/>
            <person name="Barry K."/>
            <person name="Detter J.C."/>
            <person name="Hammon N."/>
            <person name="Israni S."/>
            <person name="Pitluck S."/>
            <person name="Brettin T."/>
            <person name="Bruce D."/>
            <person name="Han C."/>
            <person name="Tapia R."/>
            <person name="Gilna P."/>
            <person name="Schmutz J."/>
            <person name="Larimer F."/>
            <person name="Land M."/>
            <person name="Kyrpides N.C."/>
            <person name="Mavromatis K."/>
            <person name="Richardson P."/>
            <person name="Rohde M."/>
            <person name="Goker M."/>
            <person name="Klenk H.P."/>
            <person name="Zhang Y."/>
            <person name="Roberts G.P."/>
            <person name="Reslewic S."/>
            <person name="Schwartz D.C."/>
        </authorList>
    </citation>
    <scope>NUCLEOTIDE SEQUENCE [LARGE SCALE GENOMIC DNA]</scope>
    <source>
        <strain evidence="5">ATCC 11170 / ATH 1.1.1 / DSM 467 / LMG 4362 / NCIMB 8255 / S1</strain>
    </source>
</reference>
<evidence type="ECO:0000256" key="1">
    <source>
        <dbReference type="ARBA" id="ARBA00023002"/>
    </source>
</evidence>
<dbReference type="STRING" id="269796.Rru_A2874"/>
<dbReference type="HOGENOM" id="CLU_007884_3_3_5"/>
<evidence type="ECO:0000313" key="5">
    <source>
        <dbReference type="Proteomes" id="UP000001929"/>
    </source>
</evidence>
<evidence type="ECO:0000256" key="2">
    <source>
        <dbReference type="SAM" id="MobiDB-lite"/>
    </source>
</evidence>
<dbReference type="EnsemblBacteria" id="ABC23671">
    <property type="protein sequence ID" value="ABC23671"/>
    <property type="gene ID" value="Rru_A2874"/>
</dbReference>
<dbReference type="RefSeq" id="WP_011390624.1">
    <property type="nucleotide sequence ID" value="NC_007643.1"/>
</dbReference>
<dbReference type="InterPro" id="IPR036188">
    <property type="entry name" value="FAD/NAD-bd_sf"/>
</dbReference>
<keyword evidence="5" id="KW-1185">Reference proteome</keyword>
<evidence type="ECO:0000313" key="4">
    <source>
        <dbReference type="EMBL" id="ABC23671.1"/>
    </source>
</evidence>
<dbReference type="EC" id="1.5.3.1" evidence="4"/>
<dbReference type="Gene3D" id="3.50.50.60">
    <property type="entry name" value="FAD/NAD(P)-binding domain"/>
    <property type="match status" value="1"/>
</dbReference>
<feature type="region of interest" description="Disordered" evidence="2">
    <location>
        <begin position="1"/>
        <end position="29"/>
    </location>
</feature>
<dbReference type="PATRIC" id="fig|269796.9.peg.2981"/>
<protein>
    <submittedName>
        <fullName evidence="4">FAD dependent oxidoreductase</fullName>
        <ecNumber evidence="4">1.5.3.1</ecNumber>
    </submittedName>
</protein>
<dbReference type="PhylomeDB" id="Q2RQC4"/>
<dbReference type="Gene3D" id="3.30.9.10">
    <property type="entry name" value="D-Amino Acid Oxidase, subunit A, domain 2"/>
    <property type="match status" value="1"/>
</dbReference>
<dbReference type="KEGG" id="rru:Rru_A2874"/>
<dbReference type="Pfam" id="PF01266">
    <property type="entry name" value="DAO"/>
    <property type="match status" value="1"/>
</dbReference>
<dbReference type="GO" id="GO:0005737">
    <property type="term" value="C:cytoplasm"/>
    <property type="evidence" value="ECO:0007669"/>
    <property type="project" value="TreeGrafter"/>
</dbReference>
<keyword evidence="1 4" id="KW-0560">Oxidoreductase</keyword>
<proteinExistence type="predicted"/>
<dbReference type="PANTHER" id="PTHR13847:SF281">
    <property type="entry name" value="FAD DEPENDENT OXIDOREDUCTASE DOMAIN-CONTAINING PROTEIN"/>
    <property type="match status" value="1"/>
</dbReference>
<evidence type="ECO:0000259" key="3">
    <source>
        <dbReference type="Pfam" id="PF01266"/>
    </source>
</evidence>
<dbReference type="PRINTS" id="PR00411">
    <property type="entry name" value="PNDRDTASEI"/>
</dbReference>
<gene>
    <name evidence="4" type="ordered locus">Rru_A2874</name>
</gene>
<dbReference type="Proteomes" id="UP000001929">
    <property type="component" value="Chromosome"/>
</dbReference>
<dbReference type="EMBL" id="CP000230">
    <property type="protein sequence ID" value="ABC23671.1"/>
    <property type="molecule type" value="Genomic_DNA"/>
</dbReference>